<comment type="subcellular location">
    <subcellularLocation>
        <location evidence="1">Nucleus</location>
    </subcellularLocation>
</comment>
<proteinExistence type="predicted"/>
<dbReference type="SUPFAM" id="SSF56784">
    <property type="entry name" value="HAD-like"/>
    <property type="match status" value="1"/>
</dbReference>
<keyword evidence="3" id="KW-0378">Hydrolase</keyword>
<dbReference type="Proteomes" id="UP000593567">
    <property type="component" value="Unassembled WGS sequence"/>
</dbReference>
<dbReference type="PROSITE" id="PS50006">
    <property type="entry name" value="FHA_DOMAIN"/>
    <property type="match status" value="1"/>
</dbReference>
<dbReference type="AlphaFoldDB" id="A0A7J7KGI8"/>
<sequence>MTCHVTLVPQFSPKIEKHPEIVISNSDDNNEVVLGRCDITGITDKRCSREHTKLKLDVNSNELVLTQLGSNPCSVSDCDGNTYILAKHDVKRLPIKKLDIVRNGKSILYLINKDLLYGYKLVVREETKTDCSSVKAKTSSSVSGSKRPQPTLDSYISKKIKKCDAGKASLIVIVGEWTEPSSLTYMFTPADGAASSKIIGFDMDGTLIVTKSGAKWPKDKDDWNFGAHQFLRSCRLCTLMVTGW</sequence>
<dbReference type="GO" id="GO:0005634">
    <property type="term" value="C:nucleus"/>
    <property type="evidence" value="ECO:0007669"/>
    <property type="project" value="UniProtKB-SubCell"/>
</dbReference>
<dbReference type="PANTHER" id="PTHR12083:SF9">
    <property type="entry name" value="BIFUNCTIONAL POLYNUCLEOTIDE PHOSPHATASE_KINASE"/>
    <property type="match status" value="1"/>
</dbReference>
<reference evidence="7" key="1">
    <citation type="submission" date="2020-06" db="EMBL/GenBank/DDBJ databases">
        <title>Draft genome of Bugula neritina, a colonial animal packing powerful symbionts and potential medicines.</title>
        <authorList>
            <person name="Rayko M."/>
        </authorList>
    </citation>
    <scope>NUCLEOTIDE SEQUENCE [LARGE SCALE GENOMIC DNA]</scope>
    <source>
        <strain evidence="7">Kwan_BN1</strain>
    </source>
</reference>
<dbReference type="Gene3D" id="3.40.50.1000">
    <property type="entry name" value="HAD superfamily/HAD-like"/>
    <property type="match status" value="1"/>
</dbReference>
<evidence type="ECO:0000259" key="6">
    <source>
        <dbReference type="PROSITE" id="PS50006"/>
    </source>
</evidence>
<keyword evidence="4" id="KW-0234">DNA repair</keyword>
<dbReference type="InterPro" id="IPR041388">
    <property type="entry name" value="FHA_2"/>
</dbReference>
<gene>
    <name evidence="7" type="ORF">EB796_004927</name>
</gene>
<protein>
    <recommendedName>
        <fullName evidence="6">FHA domain-containing protein</fullName>
    </recommendedName>
</protein>
<dbReference type="GO" id="GO:0046404">
    <property type="term" value="F:ATP-dependent polydeoxyribonucleotide 5'-hydroxyl-kinase activity"/>
    <property type="evidence" value="ECO:0007669"/>
    <property type="project" value="TreeGrafter"/>
</dbReference>
<name>A0A7J7KGI8_BUGNE</name>
<dbReference type="InterPro" id="IPR013954">
    <property type="entry name" value="PNK3P"/>
</dbReference>
<dbReference type="Gene3D" id="2.60.200.20">
    <property type="match status" value="1"/>
</dbReference>
<keyword evidence="8" id="KW-1185">Reference proteome</keyword>
<dbReference type="InterPro" id="IPR000253">
    <property type="entry name" value="FHA_dom"/>
</dbReference>
<feature type="domain" description="FHA" evidence="6">
    <location>
        <begin position="21"/>
        <end position="76"/>
    </location>
</feature>
<comment type="caution">
    <text evidence="7">The sequence shown here is derived from an EMBL/GenBank/DDBJ whole genome shotgun (WGS) entry which is preliminary data.</text>
</comment>
<dbReference type="OrthoDB" id="19045at2759"/>
<evidence type="ECO:0000313" key="8">
    <source>
        <dbReference type="Proteomes" id="UP000593567"/>
    </source>
</evidence>
<evidence type="ECO:0000256" key="4">
    <source>
        <dbReference type="ARBA" id="ARBA00023204"/>
    </source>
</evidence>
<evidence type="ECO:0000256" key="5">
    <source>
        <dbReference type="ARBA" id="ARBA00023242"/>
    </source>
</evidence>
<dbReference type="Pfam" id="PF08645">
    <property type="entry name" value="PNK3P"/>
    <property type="match status" value="1"/>
</dbReference>
<dbReference type="EMBL" id="VXIV02000677">
    <property type="protein sequence ID" value="KAF6036768.1"/>
    <property type="molecule type" value="Genomic_DNA"/>
</dbReference>
<evidence type="ECO:0000313" key="7">
    <source>
        <dbReference type="EMBL" id="KAF6036768.1"/>
    </source>
</evidence>
<dbReference type="GO" id="GO:0003690">
    <property type="term" value="F:double-stranded DNA binding"/>
    <property type="evidence" value="ECO:0007669"/>
    <property type="project" value="TreeGrafter"/>
</dbReference>
<dbReference type="InterPro" id="IPR023214">
    <property type="entry name" value="HAD_sf"/>
</dbReference>
<evidence type="ECO:0000256" key="1">
    <source>
        <dbReference type="ARBA" id="ARBA00004123"/>
    </source>
</evidence>
<accession>A0A7J7KGI8</accession>
<dbReference type="SUPFAM" id="SSF49879">
    <property type="entry name" value="SMAD/FHA domain"/>
    <property type="match status" value="1"/>
</dbReference>
<evidence type="ECO:0000256" key="2">
    <source>
        <dbReference type="ARBA" id="ARBA00022763"/>
    </source>
</evidence>
<dbReference type="InterPro" id="IPR036412">
    <property type="entry name" value="HAD-like_sf"/>
</dbReference>
<evidence type="ECO:0000256" key="3">
    <source>
        <dbReference type="ARBA" id="ARBA00022801"/>
    </source>
</evidence>
<dbReference type="CDD" id="cd22671">
    <property type="entry name" value="FHA_APTX-like"/>
    <property type="match status" value="1"/>
</dbReference>
<organism evidence="7 8">
    <name type="scientific">Bugula neritina</name>
    <name type="common">Brown bryozoan</name>
    <name type="synonym">Sertularia neritina</name>
    <dbReference type="NCBI Taxonomy" id="10212"/>
    <lineage>
        <taxon>Eukaryota</taxon>
        <taxon>Metazoa</taxon>
        <taxon>Spiralia</taxon>
        <taxon>Lophotrochozoa</taxon>
        <taxon>Bryozoa</taxon>
        <taxon>Gymnolaemata</taxon>
        <taxon>Cheilostomatida</taxon>
        <taxon>Flustrina</taxon>
        <taxon>Buguloidea</taxon>
        <taxon>Bugulidae</taxon>
        <taxon>Bugula</taxon>
    </lineage>
</organism>
<dbReference type="GO" id="GO:0046403">
    <property type="term" value="F:polynucleotide 3'-phosphatase activity"/>
    <property type="evidence" value="ECO:0007669"/>
    <property type="project" value="TreeGrafter"/>
</dbReference>
<dbReference type="InterPro" id="IPR008984">
    <property type="entry name" value="SMAD_FHA_dom_sf"/>
</dbReference>
<dbReference type="GO" id="GO:0006281">
    <property type="term" value="P:DNA repair"/>
    <property type="evidence" value="ECO:0007669"/>
    <property type="project" value="UniProtKB-KW"/>
</dbReference>
<dbReference type="Pfam" id="PF17913">
    <property type="entry name" value="FHA_2"/>
    <property type="match status" value="1"/>
</dbReference>
<keyword evidence="5" id="KW-0539">Nucleus</keyword>
<keyword evidence="2" id="KW-0227">DNA damage</keyword>
<dbReference type="PANTHER" id="PTHR12083">
    <property type="entry name" value="BIFUNCTIONAL POLYNUCLEOTIDE PHOSPHATASE/KINASE"/>
    <property type="match status" value="1"/>
</dbReference>